<reference evidence="2" key="1">
    <citation type="submission" date="2024-02" db="UniProtKB">
        <authorList>
            <consortium name="WormBaseParasite"/>
        </authorList>
    </citation>
    <scope>IDENTIFICATION</scope>
</reference>
<name>A0AAF3ELT8_9BILA</name>
<dbReference type="WBParaSite" id="MBELARI_LOCUS14926">
    <property type="protein sequence ID" value="MBELARI_LOCUS14926"/>
    <property type="gene ID" value="MBELARI_LOCUS14926"/>
</dbReference>
<accession>A0AAF3ELT8</accession>
<evidence type="ECO:0000313" key="1">
    <source>
        <dbReference type="Proteomes" id="UP000887575"/>
    </source>
</evidence>
<proteinExistence type="predicted"/>
<dbReference type="Proteomes" id="UP000887575">
    <property type="component" value="Unassembled WGS sequence"/>
</dbReference>
<organism evidence="1 2">
    <name type="scientific">Mesorhabditis belari</name>
    <dbReference type="NCBI Taxonomy" id="2138241"/>
    <lineage>
        <taxon>Eukaryota</taxon>
        <taxon>Metazoa</taxon>
        <taxon>Ecdysozoa</taxon>
        <taxon>Nematoda</taxon>
        <taxon>Chromadorea</taxon>
        <taxon>Rhabditida</taxon>
        <taxon>Rhabditina</taxon>
        <taxon>Rhabditomorpha</taxon>
        <taxon>Rhabditoidea</taxon>
        <taxon>Rhabditidae</taxon>
        <taxon>Mesorhabditinae</taxon>
        <taxon>Mesorhabditis</taxon>
    </lineage>
</organism>
<dbReference type="AlphaFoldDB" id="A0AAF3ELT8"/>
<sequence length="37" mass="4279">MSEQASTHWAKDHQEEDRVEQLIKKTGCWDAHLGVVD</sequence>
<keyword evidence="1" id="KW-1185">Reference proteome</keyword>
<evidence type="ECO:0000313" key="2">
    <source>
        <dbReference type="WBParaSite" id="MBELARI_LOCUS14926"/>
    </source>
</evidence>
<protein>
    <submittedName>
        <fullName evidence="2">Uncharacterized protein</fullName>
    </submittedName>
</protein>